<feature type="domain" description="OLD protein-like TOPRIM" evidence="3">
    <location>
        <begin position="388"/>
        <end position="454"/>
    </location>
</feature>
<dbReference type="InterPro" id="IPR034139">
    <property type="entry name" value="TOPRIM_OLD"/>
</dbReference>
<keyword evidence="4" id="KW-0540">Nuclease</keyword>
<dbReference type="GO" id="GO:0004519">
    <property type="term" value="F:endonuclease activity"/>
    <property type="evidence" value="ECO:0007669"/>
    <property type="project" value="UniProtKB-KW"/>
</dbReference>
<protein>
    <submittedName>
        <fullName evidence="4">ATP-dependent endonuclease</fullName>
    </submittedName>
</protein>
<organism evidence="4 5">
    <name type="scientific">Archangium gephyra</name>
    <dbReference type="NCBI Taxonomy" id="48"/>
    <lineage>
        <taxon>Bacteria</taxon>
        <taxon>Pseudomonadati</taxon>
        <taxon>Myxococcota</taxon>
        <taxon>Myxococcia</taxon>
        <taxon>Myxococcales</taxon>
        <taxon>Cystobacterineae</taxon>
        <taxon>Archangiaceae</taxon>
        <taxon>Archangium</taxon>
    </lineage>
</organism>
<keyword evidence="4" id="KW-0255">Endonuclease</keyword>
<gene>
    <name evidence="4" type="ORF">AA314_08803</name>
</gene>
<proteinExistence type="predicted"/>
<feature type="domain" description="ATPase AAA-type core" evidence="2">
    <location>
        <begin position="25"/>
        <end position="338"/>
    </location>
</feature>
<evidence type="ECO:0000313" key="5">
    <source>
        <dbReference type="Proteomes" id="UP000035579"/>
    </source>
</evidence>
<dbReference type="AlphaFoldDB" id="A0AAC8QG63"/>
<dbReference type="CDD" id="cd01026">
    <property type="entry name" value="TOPRIM_OLD"/>
    <property type="match status" value="1"/>
</dbReference>
<dbReference type="GO" id="GO:0005524">
    <property type="term" value="F:ATP binding"/>
    <property type="evidence" value="ECO:0007669"/>
    <property type="project" value="InterPro"/>
</dbReference>
<dbReference type="RefSeq" id="WP_082176030.1">
    <property type="nucleotide sequence ID" value="NZ_CP011509.1"/>
</dbReference>
<dbReference type="Gene3D" id="3.40.50.300">
    <property type="entry name" value="P-loop containing nucleotide triphosphate hydrolases"/>
    <property type="match status" value="1"/>
</dbReference>
<dbReference type="Pfam" id="PF13304">
    <property type="entry name" value="AAA_21"/>
    <property type="match status" value="1"/>
</dbReference>
<dbReference type="InterPro" id="IPR003959">
    <property type="entry name" value="ATPase_AAA_core"/>
</dbReference>
<dbReference type="GO" id="GO:0016887">
    <property type="term" value="F:ATP hydrolysis activity"/>
    <property type="evidence" value="ECO:0007669"/>
    <property type="project" value="InterPro"/>
</dbReference>
<evidence type="ECO:0000259" key="2">
    <source>
        <dbReference type="Pfam" id="PF13304"/>
    </source>
</evidence>
<keyword evidence="4" id="KW-0378">Hydrolase</keyword>
<dbReference type="PANTHER" id="PTHR43581:SF4">
    <property type="entry name" value="ATP_GTP PHOSPHATASE"/>
    <property type="match status" value="1"/>
</dbReference>
<dbReference type="SUPFAM" id="SSF52540">
    <property type="entry name" value="P-loop containing nucleoside triphosphate hydrolases"/>
    <property type="match status" value="1"/>
</dbReference>
<dbReference type="Proteomes" id="UP000035579">
    <property type="component" value="Chromosome"/>
</dbReference>
<evidence type="ECO:0000259" key="3">
    <source>
        <dbReference type="Pfam" id="PF20469"/>
    </source>
</evidence>
<feature type="region of interest" description="Disordered" evidence="1">
    <location>
        <begin position="605"/>
        <end position="625"/>
    </location>
</feature>
<dbReference type="InterPro" id="IPR027417">
    <property type="entry name" value="P-loop_NTPase"/>
</dbReference>
<dbReference type="PANTHER" id="PTHR43581">
    <property type="entry name" value="ATP/GTP PHOSPHATASE"/>
    <property type="match status" value="1"/>
</dbReference>
<name>A0AAC8QG63_9BACT</name>
<sequence length="625" mass="68249">MHLSRIKVSNFRNLDGIDVALGPHTVLVGENGSGKSNLLFALRLIFDPTLPDAERYLGSEDFADILSNPITSGVSIQITVDIEDLDDDDALAVLGGYLIRDEPPIARITYRFAPKESLESPPVSEDDYEFTIYGGDDPTNLVSPEVRRRLPMMVFHALRNAEDDLRNWRRSPLRPLLDRLASEISSDVLSDLVEEIRTSNSGAASLEEVQQLSEKINHVLAQFAGEGNTTEVAFGIAPVLPSRILRNLQLLIDGGKRGVESGSLGSLNVLYLVLKFLEIQQLCEENVYDHATLAIEEPEAHLHPHLQRLVFQHLFKLSLLAEKVPVGTFLSTHSPNLASVAPVKSLVVLRRRTPTGSVVARSLATTPFSEDEIADIERFLDVTRAECLFARGVLLVEGIAEKYVVPALAKLQKMSLDQIGVSIVVVDGTHFEAFDKFFGSRGLDLPFAVLTDADPWASGARTGAERVRRLLSSRGVRIPPNSDESVIRNLAAEHGIFLSKWTLEVDLYVSGQHQAVLSTMRALTASDAAKARVDGIVRDGEIKDVKAFLKDVESVGKGRFAQRVSTAFSGTSCPPYIFNALGWLKRQIANKNELIQSGRTGVASQQGAVAGVRKPRTSGRSGGPG</sequence>
<dbReference type="Pfam" id="PF20469">
    <property type="entry name" value="OLD-like_TOPRIM"/>
    <property type="match status" value="1"/>
</dbReference>
<evidence type="ECO:0000313" key="4">
    <source>
        <dbReference type="EMBL" id="AKJ07177.1"/>
    </source>
</evidence>
<reference evidence="4 5" key="1">
    <citation type="submission" date="2015-05" db="EMBL/GenBank/DDBJ databases">
        <title>Genome assembly of Archangium gephyra DSM 2261.</title>
        <authorList>
            <person name="Sharma G."/>
            <person name="Subramanian S."/>
        </authorList>
    </citation>
    <scope>NUCLEOTIDE SEQUENCE [LARGE SCALE GENOMIC DNA]</scope>
    <source>
        <strain evidence="4 5">DSM 2261</strain>
    </source>
</reference>
<evidence type="ECO:0000256" key="1">
    <source>
        <dbReference type="SAM" id="MobiDB-lite"/>
    </source>
</evidence>
<dbReference type="KEGG" id="age:AA314_08803"/>
<dbReference type="InterPro" id="IPR051396">
    <property type="entry name" value="Bact_Antivir_Def_Nuclease"/>
</dbReference>
<dbReference type="EMBL" id="CP011509">
    <property type="protein sequence ID" value="AKJ07177.1"/>
    <property type="molecule type" value="Genomic_DNA"/>
</dbReference>
<accession>A0AAC8QG63</accession>